<reference evidence="2" key="1">
    <citation type="submission" date="2023-05" db="EMBL/GenBank/DDBJ databases">
        <authorList>
            <person name="Stuckert A."/>
        </authorList>
    </citation>
    <scope>NUCLEOTIDE SEQUENCE</scope>
</reference>
<name>A0ABN9EBS5_9NEOB</name>
<proteinExistence type="predicted"/>
<protein>
    <submittedName>
        <fullName evidence="2">Uncharacterized protein</fullName>
    </submittedName>
</protein>
<keyword evidence="3" id="KW-1185">Reference proteome</keyword>
<evidence type="ECO:0000313" key="3">
    <source>
        <dbReference type="Proteomes" id="UP001162483"/>
    </source>
</evidence>
<accession>A0ABN9EBS5</accession>
<evidence type="ECO:0000313" key="2">
    <source>
        <dbReference type="EMBL" id="CAI9582344.1"/>
    </source>
</evidence>
<evidence type="ECO:0000256" key="1">
    <source>
        <dbReference type="SAM" id="SignalP"/>
    </source>
</evidence>
<sequence>MNGFLSCHSLLTIVLLSVSDHSDHMVQTGPTTGHLYHVISCGHSQLITTTE</sequence>
<feature type="signal peptide" evidence="1">
    <location>
        <begin position="1"/>
        <end position="19"/>
    </location>
</feature>
<gene>
    <name evidence="2" type="ORF">SPARVUS_LOCUS9646264</name>
</gene>
<keyword evidence="1" id="KW-0732">Signal</keyword>
<organism evidence="2 3">
    <name type="scientific">Staurois parvus</name>
    <dbReference type="NCBI Taxonomy" id="386267"/>
    <lineage>
        <taxon>Eukaryota</taxon>
        <taxon>Metazoa</taxon>
        <taxon>Chordata</taxon>
        <taxon>Craniata</taxon>
        <taxon>Vertebrata</taxon>
        <taxon>Euteleostomi</taxon>
        <taxon>Amphibia</taxon>
        <taxon>Batrachia</taxon>
        <taxon>Anura</taxon>
        <taxon>Neobatrachia</taxon>
        <taxon>Ranoidea</taxon>
        <taxon>Ranidae</taxon>
        <taxon>Staurois</taxon>
    </lineage>
</organism>
<feature type="chain" id="PRO_5045159160" evidence="1">
    <location>
        <begin position="20"/>
        <end position="51"/>
    </location>
</feature>
<dbReference type="Proteomes" id="UP001162483">
    <property type="component" value="Unassembled WGS sequence"/>
</dbReference>
<comment type="caution">
    <text evidence="2">The sequence shown here is derived from an EMBL/GenBank/DDBJ whole genome shotgun (WGS) entry which is preliminary data.</text>
</comment>
<dbReference type="EMBL" id="CATNWA010015357">
    <property type="protein sequence ID" value="CAI9582344.1"/>
    <property type="molecule type" value="Genomic_DNA"/>
</dbReference>